<sequence length="101" mass="12483">MMKDTKEIKNEQREYREEFNIIKDQINNYKQREYREEFNIIKDQINNYKQVIGKVKTENEELKREMKKMQEAIVKIKCKKNNKWNSSRKRKPKSAQGKNRN</sequence>
<protein>
    <submittedName>
        <fullName evidence="2">Uncharacterized protein</fullName>
    </submittedName>
</protein>
<gene>
    <name evidence="2" type="ORF">QE152_g10958</name>
</gene>
<feature type="region of interest" description="Disordered" evidence="1">
    <location>
        <begin position="78"/>
        <end position="101"/>
    </location>
</feature>
<keyword evidence="3" id="KW-1185">Reference proteome</keyword>
<proteinExistence type="predicted"/>
<accession>A0AAW1LT39</accession>
<comment type="caution">
    <text evidence="2">The sequence shown here is derived from an EMBL/GenBank/DDBJ whole genome shotgun (WGS) entry which is preliminary data.</text>
</comment>
<organism evidence="2 3">
    <name type="scientific">Popillia japonica</name>
    <name type="common">Japanese beetle</name>
    <dbReference type="NCBI Taxonomy" id="7064"/>
    <lineage>
        <taxon>Eukaryota</taxon>
        <taxon>Metazoa</taxon>
        <taxon>Ecdysozoa</taxon>
        <taxon>Arthropoda</taxon>
        <taxon>Hexapoda</taxon>
        <taxon>Insecta</taxon>
        <taxon>Pterygota</taxon>
        <taxon>Neoptera</taxon>
        <taxon>Endopterygota</taxon>
        <taxon>Coleoptera</taxon>
        <taxon>Polyphaga</taxon>
        <taxon>Scarabaeiformia</taxon>
        <taxon>Scarabaeidae</taxon>
        <taxon>Rutelinae</taxon>
        <taxon>Popillia</taxon>
    </lineage>
</organism>
<reference evidence="2 3" key="1">
    <citation type="journal article" date="2024" name="BMC Genomics">
        <title>De novo assembly and annotation of Popillia japonica's genome with initial clues to its potential as an invasive pest.</title>
        <authorList>
            <person name="Cucini C."/>
            <person name="Boschi S."/>
            <person name="Funari R."/>
            <person name="Cardaioli E."/>
            <person name="Iannotti N."/>
            <person name="Marturano G."/>
            <person name="Paoli F."/>
            <person name="Bruttini M."/>
            <person name="Carapelli A."/>
            <person name="Frati F."/>
            <person name="Nardi F."/>
        </authorList>
    </citation>
    <scope>NUCLEOTIDE SEQUENCE [LARGE SCALE GENOMIC DNA]</scope>
    <source>
        <strain evidence="2">DMR45628</strain>
    </source>
</reference>
<dbReference type="Proteomes" id="UP001458880">
    <property type="component" value="Unassembled WGS sequence"/>
</dbReference>
<dbReference type="AlphaFoldDB" id="A0AAW1LT39"/>
<dbReference type="EMBL" id="JASPKY010000104">
    <property type="protein sequence ID" value="KAK9737105.1"/>
    <property type="molecule type" value="Genomic_DNA"/>
</dbReference>
<evidence type="ECO:0000313" key="2">
    <source>
        <dbReference type="EMBL" id="KAK9737105.1"/>
    </source>
</evidence>
<evidence type="ECO:0000256" key="1">
    <source>
        <dbReference type="SAM" id="MobiDB-lite"/>
    </source>
</evidence>
<evidence type="ECO:0000313" key="3">
    <source>
        <dbReference type="Proteomes" id="UP001458880"/>
    </source>
</evidence>
<name>A0AAW1LT39_POPJA</name>